<dbReference type="Proteomes" id="UP001218629">
    <property type="component" value="Chromosome"/>
</dbReference>
<dbReference type="RefSeq" id="WP_275306106.1">
    <property type="nucleotide sequence ID" value="NZ_CP095749.1"/>
</dbReference>
<evidence type="ECO:0000313" key="3">
    <source>
        <dbReference type="Proteomes" id="UP001218629"/>
    </source>
</evidence>
<name>A0ABY8A0E5_9ACTN</name>
<gene>
    <name evidence="2" type="ORF">MOV08_03185</name>
</gene>
<proteinExistence type="predicted"/>
<reference evidence="2 3" key="1">
    <citation type="submission" date="2022-03" db="EMBL/GenBank/DDBJ databases">
        <title>Streptomyces yunnanensis P86,complete genome.</title>
        <authorList>
            <person name="Chen S."/>
            <person name="Zhang Q."/>
        </authorList>
    </citation>
    <scope>NUCLEOTIDE SEQUENCE [LARGE SCALE GENOMIC DNA]</scope>
    <source>
        <strain evidence="2 3">P86</strain>
    </source>
</reference>
<sequence length="62" mass="6163">MVQPADVGNGDAHRTQAGRIQVGNAGAAVAAWALVVRRRGARLPARDVPDAGSAASGGRTTG</sequence>
<feature type="region of interest" description="Disordered" evidence="1">
    <location>
        <begin position="1"/>
        <end position="21"/>
    </location>
</feature>
<evidence type="ECO:0000256" key="1">
    <source>
        <dbReference type="SAM" id="MobiDB-lite"/>
    </source>
</evidence>
<dbReference type="EMBL" id="CP095749">
    <property type="protein sequence ID" value="WEB38409.1"/>
    <property type="molecule type" value="Genomic_DNA"/>
</dbReference>
<evidence type="ECO:0000313" key="2">
    <source>
        <dbReference type="EMBL" id="WEB38409.1"/>
    </source>
</evidence>
<feature type="region of interest" description="Disordered" evidence="1">
    <location>
        <begin position="42"/>
        <end position="62"/>
    </location>
</feature>
<organism evidence="2 3">
    <name type="scientific">Streptomyces yunnanensis</name>
    <dbReference type="NCBI Taxonomy" id="156453"/>
    <lineage>
        <taxon>Bacteria</taxon>
        <taxon>Bacillati</taxon>
        <taxon>Actinomycetota</taxon>
        <taxon>Actinomycetes</taxon>
        <taxon>Kitasatosporales</taxon>
        <taxon>Streptomycetaceae</taxon>
        <taxon>Streptomyces</taxon>
    </lineage>
</organism>
<protein>
    <submittedName>
        <fullName evidence="2">Uncharacterized protein</fullName>
    </submittedName>
</protein>
<accession>A0ABY8A0E5</accession>
<keyword evidence="3" id="KW-1185">Reference proteome</keyword>
<feature type="compositionally biased region" description="Low complexity" evidence="1">
    <location>
        <begin position="51"/>
        <end position="62"/>
    </location>
</feature>